<dbReference type="EMBL" id="AMPZ03000006">
    <property type="protein sequence ID" value="KAH9581690.1"/>
    <property type="molecule type" value="Genomic_DNA"/>
</dbReference>
<dbReference type="GeneID" id="24590150"/>
<dbReference type="Proteomes" id="UP000471633">
    <property type="component" value="Unassembled WGS sequence"/>
</dbReference>
<evidence type="ECO:0000313" key="4">
    <source>
        <dbReference type="Proteomes" id="UP000471633"/>
    </source>
</evidence>
<comment type="caution">
    <text evidence="3">The sequence shown here is derived from an EMBL/GenBank/DDBJ whole genome shotgun (WGS) entry which is preliminary data.</text>
</comment>
<evidence type="ECO:0000256" key="1">
    <source>
        <dbReference type="SAM" id="MobiDB-lite"/>
    </source>
</evidence>
<feature type="transmembrane region" description="Helical" evidence="2">
    <location>
        <begin position="192"/>
        <end position="217"/>
    </location>
</feature>
<reference evidence="3" key="3">
    <citation type="submission" date="2021-06" db="EMBL/GenBank/DDBJ databases">
        <title>Chromosome-level genome assembly for S. haematobium.</title>
        <authorList>
            <person name="Stroehlein A.J."/>
        </authorList>
    </citation>
    <scope>NUCLEOTIDE SEQUENCE</scope>
</reference>
<dbReference type="RefSeq" id="XP_051065730.1">
    <property type="nucleotide sequence ID" value="XM_051217097.1"/>
</dbReference>
<proteinExistence type="predicted"/>
<feature type="region of interest" description="Disordered" evidence="1">
    <location>
        <begin position="1"/>
        <end position="38"/>
    </location>
</feature>
<evidence type="ECO:0000256" key="2">
    <source>
        <dbReference type="SAM" id="Phobius"/>
    </source>
</evidence>
<name>A0A922IKX0_SCHHA</name>
<keyword evidence="2" id="KW-1133">Transmembrane helix</keyword>
<dbReference type="CTD" id="24590150"/>
<gene>
    <name evidence="3" type="primary">KIF2A_1</name>
    <name evidence="3" type="ORF">MS3_00008755</name>
</gene>
<protein>
    <submittedName>
        <fullName evidence="3">Kinesin-like protein kif2a</fullName>
    </submittedName>
</protein>
<keyword evidence="4" id="KW-1185">Reference proteome</keyword>
<feature type="transmembrane region" description="Helical" evidence="2">
    <location>
        <begin position="298"/>
        <end position="319"/>
    </location>
</feature>
<keyword evidence="2" id="KW-0472">Membrane</keyword>
<sequence>MVKELGPGTLSASNSNTDLPATGNTNQPQLSSRSSNCTVAGGTVAPQINFRNLPSTNIGTSGNILSKNYYPSSNNNDFSNNNWQNDTLTNNHVNSIAGGDGDLAMLRSANEGEVPEEVLHFHEVIDQIERMEEEICDDHKAVCHSMSDWTKEHYSLYKISNQVEFDVEEYSARLEYLLSKQIKILSSLKGKLIILIIFFNSQFIIIIISISDTIALLRMSEHRLSRRTMLTSVGDGWKRVRGGQTKTWHQSMKSLTSGLSHVGRCRLLGWGVHVTIVTNGWRLWVTWLIIDHMGLKSLYIFLPVLYPYMQSFFYILPLLN</sequence>
<evidence type="ECO:0000313" key="3">
    <source>
        <dbReference type="EMBL" id="KAH9581690.1"/>
    </source>
</evidence>
<reference evidence="3" key="4">
    <citation type="journal article" date="2022" name="PLoS Pathog.">
        <title>Chromosome-level genome of Schistosoma haematobium underpins genome-wide explorations of molecular variation.</title>
        <authorList>
            <person name="Stroehlein A.J."/>
            <person name="Korhonen P.K."/>
            <person name="Lee V.V."/>
            <person name="Ralph S.A."/>
            <person name="Mentink-Kane M."/>
            <person name="You H."/>
            <person name="McManus D.P."/>
            <person name="Tchuente L.T."/>
            <person name="Stothard J.R."/>
            <person name="Kaur P."/>
            <person name="Dudchenko O."/>
            <person name="Aiden E.L."/>
            <person name="Yang B."/>
            <person name="Yang H."/>
            <person name="Emery A.M."/>
            <person name="Webster B.L."/>
            <person name="Brindley P.J."/>
            <person name="Rollinson D."/>
            <person name="Chang B.C.H."/>
            <person name="Gasser R.B."/>
            <person name="Young N.D."/>
        </authorList>
    </citation>
    <scope>NUCLEOTIDE SEQUENCE</scope>
</reference>
<keyword evidence="2" id="KW-0812">Transmembrane</keyword>
<reference evidence="3" key="2">
    <citation type="journal article" date="2019" name="Gigascience">
        <title>High-quality Schistosoma haematobium genome achieved by single-molecule and long-range sequencing.</title>
        <authorList>
            <person name="Stroehlein A.J."/>
            <person name="Korhonen P.K."/>
            <person name="Chong T.M."/>
            <person name="Lim Y.L."/>
            <person name="Chan K.G."/>
            <person name="Webster B."/>
            <person name="Rollinson D."/>
            <person name="Brindley P.J."/>
            <person name="Gasser R.B."/>
            <person name="Young N.D."/>
        </authorList>
    </citation>
    <scope>NUCLEOTIDE SEQUENCE</scope>
</reference>
<feature type="compositionally biased region" description="Polar residues" evidence="1">
    <location>
        <begin position="10"/>
        <end position="38"/>
    </location>
</feature>
<accession>A0A922IKX0</accession>
<reference evidence="3" key="1">
    <citation type="journal article" date="2012" name="Nat. Genet.">
        <title>Whole-genome sequence of Schistosoma haematobium.</title>
        <authorList>
            <person name="Young N.D."/>
            <person name="Jex A.R."/>
            <person name="Li B."/>
            <person name="Liu S."/>
            <person name="Yang L."/>
            <person name="Xiong Z."/>
            <person name="Li Y."/>
            <person name="Cantacessi C."/>
            <person name="Hall R.S."/>
            <person name="Xu X."/>
            <person name="Chen F."/>
            <person name="Wu X."/>
            <person name="Zerlotini A."/>
            <person name="Oliveira G."/>
            <person name="Hofmann A."/>
            <person name="Zhang G."/>
            <person name="Fang X."/>
            <person name="Kang Y."/>
            <person name="Campbell B.E."/>
            <person name="Loukas A."/>
            <person name="Ranganathan S."/>
            <person name="Rollinson D."/>
            <person name="Rinaldi G."/>
            <person name="Brindley P.J."/>
            <person name="Yang H."/>
            <person name="Wang J."/>
            <person name="Wang J."/>
            <person name="Gasser R.B."/>
        </authorList>
    </citation>
    <scope>NUCLEOTIDE SEQUENCE</scope>
</reference>
<dbReference type="AlphaFoldDB" id="A0A922IKX0"/>
<organism evidence="3 4">
    <name type="scientific">Schistosoma haematobium</name>
    <name type="common">Blood fluke</name>
    <dbReference type="NCBI Taxonomy" id="6185"/>
    <lineage>
        <taxon>Eukaryota</taxon>
        <taxon>Metazoa</taxon>
        <taxon>Spiralia</taxon>
        <taxon>Lophotrochozoa</taxon>
        <taxon>Platyhelminthes</taxon>
        <taxon>Trematoda</taxon>
        <taxon>Digenea</taxon>
        <taxon>Strigeidida</taxon>
        <taxon>Schistosomatoidea</taxon>
        <taxon>Schistosomatidae</taxon>
        <taxon>Schistosoma</taxon>
    </lineage>
</organism>